<reference evidence="2 3" key="1">
    <citation type="journal article" date="2006" name="Nature">
        <title>Global trends of whole-genome duplications revealed by the ciliate Paramecium tetraurelia.</title>
        <authorList>
            <consortium name="Genoscope"/>
            <person name="Aury J.-M."/>
            <person name="Jaillon O."/>
            <person name="Duret L."/>
            <person name="Noel B."/>
            <person name="Jubin C."/>
            <person name="Porcel B.M."/>
            <person name="Segurens B."/>
            <person name="Daubin V."/>
            <person name="Anthouard V."/>
            <person name="Aiach N."/>
            <person name="Arnaiz O."/>
            <person name="Billaut A."/>
            <person name="Beisson J."/>
            <person name="Blanc I."/>
            <person name="Bouhouche K."/>
            <person name="Camara F."/>
            <person name="Duharcourt S."/>
            <person name="Guigo R."/>
            <person name="Gogendeau D."/>
            <person name="Katinka M."/>
            <person name="Keller A.-M."/>
            <person name="Kissmehl R."/>
            <person name="Klotz C."/>
            <person name="Koll F."/>
            <person name="Le Moue A."/>
            <person name="Lepere C."/>
            <person name="Malinsky S."/>
            <person name="Nowacki M."/>
            <person name="Nowak J.K."/>
            <person name="Plattner H."/>
            <person name="Poulain J."/>
            <person name="Ruiz F."/>
            <person name="Serrano V."/>
            <person name="Zagulski M."/>
            <person name="Dessen P."/>
            <person name="Betermier M."/>
            <person name="Weissenbach J."/>
            <person name="Scarpelli C."/>
            <person name="Schachter V."/>
            <person name="Sperling L."/>
            <person name="Meyer E."/>
            <person name="Cohen J."/>
            <person name="Wincker P."/>
        </authorList>
    </citation>
    <scope>NUCLEOTIDE SEQUENCE [LARGE SCALE GENOMIC DNA]</scope>
    <source>
        <strain evidence="2 3">Stock d4-2</strain>
    </source>
</reference>
<dbReference type="KEGG" id="ptm:GSPATT00031972001"/>
<dbReference type="OrthoDB" id="300547at2759"/>
<dbReference type="RefSeq" id="XP_001429138.1">
    <property type="nucleotide sequence ID" value="XM_001429101.1"/>
</dbReference>
<organism evidence="2 3">
    <name type="scientific">Paramecium tetraurelia</name>
    <dbReference type="NCBI Taxonomy" id="5888"/>
    <lineage>
        <taxon>Eukaryota</taxon>
        <taxon>Sar</taxon>
        <taxon>Alveolata</taxon>
        <taxon>Ciliophora</taxon>
        <taxon>Intramacronucleata</taxon>
        <taxon>Oligohymenophorea</taxon>
        <taxon>Peniculida</taxon>
        <taxon>Parameciidae</taxon>
        <taxon>Paramecium</taxon>
    </lineage>
</organism>
<feature type="region of interest" description="Disordered" evidence="1">
    <location>
        <begin position="161"/>
        <end position="186"/>
    </location>
</feature>
<dbReference type="AlphaFoldDB" id="A0BT73"/>
<proteinExistence type="predicted"/>
<evidence type="ECO:0000313" key="2">
    <source>
        <dbReference type="EMBL" id="CAK61740.1"/>
    </source>
</evidence>
<protein>
    <submittedName>
        <fullName evidence="2">Uncharacterized protein</fullName>
    </submittedName>
</protein>
<dbReference type="EMBL" id="CT868015">
    <property type="protein sequence ID" value="CAK61740.1"/>
    <property type="molecule type" value="Genomic_DNA"/>
</dbReference>
<dbReference type="InParanoid" id="A0BT73"/>
<evidence type="ECO:0000256" key="1">
    <source>
        <dbReference type="SAM" id="MobiDB-lite"/>
    </source>
</evidence>
<gene>
    <name evidence="2" type="ORF">GSPATT00031972001</name>
</gene>
<dbReference type="GeneID" id="5014922"/>
<evidence type="ECO:0000313" key="3">
    <source>
        <dbReference type="Proteomes" id="UP000000600"/>
    </source>
</evidence>
<keyword evidence="3" id="KW-1185">Reference proteome</keyword>
<dbReference type="Proteomes" id="UP000000600">
    <property type="component" value="Unassembled WGS sequence"/>
</dbReference>
<sequence length="449" mass="51604">MIELKILKSLRVTIQNKNYDYLYQSNSIKIKQFVFCYMNSKEYIHRMLYLSQLKKDYLEQCLSKEQEPDYQLIQVISTIESNQNSNLDLTLVKATSLQLILPLLKCQNHIEQITITSQQAQQLKDILPQFIEESNLDIQIRKKIPQLDLNQINSSTSNLIQSSQRQNKLQKSPSQYQFNTDRLQNPQSTTRIKKQLLTTGLNQQPQPKSPNTKIVNVKLKKQHTEIVGKSLTHKKRLQLQSHEDLNRKVSSHSFTKHKNTSSSPINETTSIQRQISSYASGQHQLKPNSSGTNIQIKTLLESQQSQKTISTTGNSNDQNADISIHLKNLISFCNQSILKKNQECYSSKKELSTQQTNSSILQVKENNKENTQPIKKSTPLLKATEHTMIKLTELTEEDNPETARFNSDDDVRKLTNFNSKGLQKLLQSKTNQLSEQSSTQSLLSLFQRK</sequence>
<accession>A0BT73</accession>
<feature type="region of interest" description="Disordered" evidence="1">
    <location>
        <begin position="242"/>
        <end position="268"/>
    </location>
</feature>
<dbReference type="OMA" id="LLKCQNH"/>
<feature type="compositionally biased region" description="Polar residues" evidence="1">
    <location>
        <begin position="352"/>
        <end position="361"/>
    </location>
</feature>
<dbReference type="HOGENOM" id="CLU_610398_0_0_1"/>
<name>A0BT73_PARTE</name>
<feature type="region of interest" description="Disordered" evidence="1">
    <location>
        <begin position="348"/>
        <end position="378"/>
    </location>
</feature>